<dbReference type="GO" id="GO:0050136">
    <property type="term" value="F:NADH dehydrogenase (quinone) (non-electrogenic) activity"/>
    <property type="evidence" value="ECO:0007669"/>
    <property type="project" value="UniProtKB-UniRule"/>
</dbReference>
<evidence type="ECO:0000259" key="6">
    <source>
        <dbReference type="Pfam" id="PF00329"/>
    </source>
</evidence>
<reference evidence="7 8" key="1">
    <citation type="submission" date="2014-09" db="EMBL/GenBank/DDBJ databases">
        <title>Genome sequences of Lysobacter dokdonensis DS-58.</title>
        <authorList>
            <person name="Kim J.F."/>
            <person name="Kwak M.-J."/>
        </authorList>
    </citation>
    <scope>NUCLEOTIDE SEQUENCE [LARGE SCALE GENOMIC DNA]</scope>
    <source>
        <strain evidence="7 8">DS-58</strain>
    </source>
</reference>
<comment type="function">
    <text evidence="3">NDH-1 shuttles electrons from NADH, via FMN and iron-sulfur (Fe-S) centers, to quinones in the respiratory chain. The immediate electron acceptor for the enzyme in this species is believed to be ubiquinone. Couples the redox reaction to proton translocation (for every two electrons transferred, four hydrogen ions are translocated across the cytoplasmic membrane), and thus conserves the redox energy in a proton gradient.</text>
</comment>
<dbReference type="Proteomes" id="UP000030518">
    <property type="component" value="Unassembled WGS sequence"/>
</dbReference>
<dbReference type="PATRIC" id="fig|1300345.3.peg.1398"/>
<protein>
    <recommendedName>
        <fullName evidence="3">NADH-quinone oxidoreductase subunit C</fullName>
        <ecNumber evidence="3">7.1.1.-</ecNumber>
    </recommendedName>
    <alternativeName>
        <fullName evidence="3">NADH dehydrogenase I subunit C</fullName>
    </alternativeName>
    <alternativeName>
        <fullName evidence="3">NDH-1 subunit C</fullName>
    </alternativeName>
</protein>
<dbReference type="Pfam" id="PF00329">
    <property type="entry name" value="Complex1_30kDa"/>
    <property type="match status" value="1"/>
</dbReference>
<evidence type="ECO:0000256" key="2">
    <source>
        <dbReference type="ARBA" id="ARBA00022448"/>
    </source>
</evidence>
<keyword evidence="3 5" id="KW-0874">Quinone</keyword>
<sequence length="245" mass="27835">MSAAFIERLRAHFGDARFEGSAVAIAQPRNEITLEVPPAMWHLACEDLRDTFGFELCMDVSGVDYLGYGNDEWDTTDVSSEGFSRGVEGRGPGRFKWGELPSGLQEEPAPDRRFAVVAHLLSMQHNQRIRVRAFCADDTLPVIPSVVDLWPGVNWFEREAFDMYGILFEGHPDLRRILTDYGFVGHPFRKDFPLIGNVEVRYDNERQRVVYEPVTSVEPRVGVPRVIRDDARYSTAAGEEKEARK</sequence>
<dbReference type="OrthoDB" id="9803286at2"/>
<dbReference type="PANTHER" id="PTHR10884">
    <property type="entry name" value="NADH DEHYDROGENASE UBIQUINONE IRON-SULFUR PROTEIN 3"/>
    <property type="match status" value="1"/>
</dbReference>
<comment type="caution">
    <text evidence="7">The sequence shown here is derived from an EMBL/GenBank/DDBJ whole genome shotgun (WGS) entry which is preliminary data.</text>
</comment>
<dbReference type="GO" id="GO:0005886">
    <property type="term" value="C:plasma membrane"/>
    <property type="evidence" value="ECO:0007669"/>
    <property type="project" value="UniProtKB-SubCell"/>
</dbReference>
<evidence type="ECO:0000256" key="3">
    <source>
        <dbReference type="HAMAP-Rule" id="MF_01357"/>
    </source>
</evidence>
<evidence type="ECO:0000313" key="8">
    <source>
        <dbReference type="Proteomes" id="UP000030518"/>
    </source>
</evidence>
<dbReference type="EMBL" id="JRKJ01000008">
    <property type="protein sequence ID" value="KGQ19200.1"/>
    <property type="molecule type" value="Genomic_DNA"/>
</dbReference>
<dbReference type="NCBIfam" id="NF004730">
    <property type="entry name" value="PRK06074.1-1"/>
    <property type="match status" value="1"/>
</dbReference>
<keyword evidence="8" id="KW-1185">Reference proteome</keyword>
<evidence type="ECO:0000313" key="7">
    <source>
        <dbReference type="EMBL" id="KGQ19200.1"/>
    </source>
</evidence>
<dbReference type="STRING" id="1300345.LF41_2845"/>
<dbReference type="EC" id="7.1.1.-" evidence="3"/>
<dbReference type="InterPro" id="IPR020396">
    <property type="entry name" value="NADH_UbQ_OxRdtase_CS"/>
</dbReference>
<feature type="domain" description="NADH:ubiquinone oxidoreductase 30kDa subunit" evidence="6">
    <location>
        <begin position="35"/>
        <end position="196"/>
    </location>
</feature>
<dbReference type="NCBIfam" id="NF004732">
    <property type="entry name" value="PRK06074.1-4"/>
    <property type="match status" value="1"/>
</dbReference>
<keyword evidence="3 7" id="KW-0830">Ubiquinone</keyword>
<dbReference type="GO" id="GO:0048038">
    <property type="term" value="F:quinone binding"/>
    <property type="evidence" value="ECO:0007669"/>
    <property type="project" value="UniProtKB-KW"/>
</dbReference>
<keyword evidence="3" id="KW-1003">Cell membrane</keyword>
<keyword evidence="3 4" id="KW-1278">Translocase</keyword>
<dbReference type="InterPro" id="IPR001268">
    <property type="entry name" value="NADH_UbQ_OxRdtase_30kDa_su"/>
</dbReference>
<dbReference type="RefSeq" id="WP_036168002.1">
    <property type="nucleotide sequence ID" value="NZ_JRKJ01000008.1"/>
</dbReference>
<dbReference type="InterPro" id="IPR037232">
    <property type="entry name" value="NADH_quin_OxRdtase_su_C/D-like"/>
</dbReference>
<keyword evidence="3" id="KW-0472">Membrane</keyword>
<comment type="subcellular location">
    <subcellularLocation>
        <location evidence="3">Cell membrane</location>
        <topology evidence="3">Peripheral membrane protein</topology>
        <orientation evidence="3">Cytoplasmic side</orientation>
    </subcellularLocation>
</comment>
<comment type="subunit">
    <text evidence="3">NDH-1 is composed of 14 different subunits. Subunits NuoB, C, D, E, F, and G constitute the peripheral sector of the complex.</text>
</comment>
<dbReference type="Gene3D" id="3.30.460.80">
    <property type="entry name" value="NADH:ubiquinone oxidoreductase, 30kDa subunit"/>
    <property type="match status" value="1"/>
</dbReference>
<dbReference type="InterPro" id="IPR010218">
    <property type="entry name" value="NADH_DH_suC"/>
</dbReference>
<gene>
    <name evidence="3" type="primary">nuoC</name>
    <name evidence="7" type="ORF">LF41_2845</name>
</gene>
<organism evidence="7 8">
    <name type="scientific">Lysobacter dokdonensis DS-58</name>
    <dbReference type="NCBI Taxonomy" id="1300345"/>
    <lineage>
        <taxon>Bacteria</taxon>
        <taxon>Pseudomonadati</taxon>
        <taxon>Pseudomonadota</taxon>
        <taxon>Gammaproteobacteria</taxon>
        <taxon>Lysobacterales</taxon>
        <taxon>Lysobacteraceae</taxon>
        <taxon>Noviluteimonas</taxon>
    </lineage>
</organism>
<evidence type="ECO:0000256" key="5">
    <source>
        <dbReference type="RuleBase" id="RU003582"/>
    </source>
</evidence>
<dbReference type="PROSITE" id="PS00542">
    <property type="entry name" value="COMPLEX1_30K"/>
    <property type="match status" value="1"/>
</dbReference>
<dbReference type="SUPFAM" id="SSF143243">
    <property type="entry name" value="Nqo5-like"/>
    <property type="match status" value="1"/>
</dbReference>
<keyword evidence="2 3" id="KW-0813">Transport</keyword>
<dbReference type="GO" id="GO:0008137">
    <property type="term" value="F:NADH dehydrogenase (ubiquinone) activity"/>
    <property type="evidence" value="ECO:0007669"/>
    <property type="project" value="InterPro"/>
</dbReference>
<proteinExistence type="inferred from homology"/>
<evidence type="ECO:0000256" key="4">
    <source>
        <dbReference type="RuleBase" id="RU003456"/>
    </source>
</evidence>
<evidence type="ECO:0000256" key="1">
    <source>
        <dbReference type="ARBA" id="ARBA00007569"/>
    </source>
</evidence>
<keyword evidence="3 4" id="KW-0520">NAD</keyword>
<comment type="catalytic activity">
    <reaction evidence="3 5">
        <text>a quinone + NADH + 5 H(+)(in) = a quinol + NAD(+) + 4 H(+)(out)</text>
        <dbReference type="Rhea" id="RHEA:57888"/>
        <dbReference type="ChEBI" id="CHEBI:15378"/>
        <dbReference type="ChEBI" id="CHEBI:24646"/>
        <dbReference type="ChEBI" id="CHEBI:57540"/>
        <dbReference type="ChEBI" id="CHEBI:57945"/>
        <dbReference type="ChEBI" id="CHEBI:132124"/>
    </reaction>
</comment>
<dbReference type="PANTHER" id="PTHR10884:SF14">
    <property type="entry name" value="NADH DEHYDROGENASE [UBIQUINONE] IRON-SULFUR PROTEIN 3, MITOCHONDRIAL"/>
    <property type="match status" value="1"/>
</dbReference>
<dbReference type="eggNOG" id="COG0852">
    <property type="taxonomic scope" value="Bacteria"/>
</dbReference>
<name>A0A0A2WLS3_9GAMM</name>
<dbReference type="HAMAP" id="MF_01357">
    <property type="entry name" value="NDH1_NuoC"/>
    <property type="match status" value="1"/>
</dbReference>
<dbReference type="AlphaFoldDB" id="A0A0A2WLS3"/>
<comment type="similarity">
    <text evidence="1 3 4">Belongs to the complex I 30 kDa subunit family.</text>
</comment>
<accession>A0A0A2WLS3</accession>